<comment type="caution">
    <text evidence="2">The sequence shown here is derived from an EMBL/GenBank/DDBJ whole genome shotgun (WGS) entry which is preliminary data.</text>
</comment>
<keyword evidence="3" id="KW-1185">Reference proteome</keyword>
<proteinExistence type="predicted"/>
<dbReference type="Proteomes" id="UP000440578">
    <property type="component" value="Unassembled WGS sequence"/>
</dbReference>
<reference evidence="2 3" key="1">
    <citation type="submission" date="2019-07" db="EMBL/GenBank/DDBJ databases">
        <title>Draft genome assembly of a fouling barnacle, Amphibalanus amphitrite (Darwin, 1854): The first reference genome for Thecostraca.</title>
        <authorList>
            <person name="Kim W."/>
        </authorList>
    </citation>
    <scope>NUCLEOTIDE SEQUENCE [LARGE SCALE GENOMIC DNA]</scope>
    <source>
        <strain evidence="2">SNU_AA5</strain>
        <tissue evidence="2">Soma without cirri and trophi</tissue>
    </source>
</reference>
<dbReference type="AlphaFoldDB" id="A0A6A4VQT9"/>
<dbReference type="PANTHER" id="PTHR46409:SF1">
    <property type="entry name" value="HTH PSQ-TYPE DOMAIN-CONTAINING PROTEIN"/>
    <property type="match status" value="1"/>
</dbReference>
<sequence>MARWYTAQSRLLRAYMSQPAPSAEDDGMVTDRHRRLTTLALYIVAVYLPTVLAIKHKPDLVEAPRHLFDQLQRQRQHMGGPDLQTVQGSLCGNALMAHPENVVLGMLGDERRDVRARAVQMVREARARRQPGPVRQFRVQSASVNVSAHQYTELVDVTMYARVADVEPPCVRFLSDGDLEALVDEPLRTRVPCHTQSTERAVKLTTQSSGAVAGAAITKSFKRVVENFEQAQQRRKNDPDNYMTPGDAVFVYKNSLVEAKLLLQSYMERPEDFEIMQPSVKRMIVVDVRQYLYLAMVPFPAQRTGVYREDWGASEGYKTRKLLAHRCRDV</sequence>
<organism evidence="2 3">
    <name type="scientific">Amphibalanus amphitrite</name>
    <name type="common">Striped barnacle</name>
    <name type="synonym">Balanus amphitrite</name>
    <dbReference type="NCBI Taxonomy" id="1232801"/>
    <lineage>
        <taxon>Eukaryota</taxon>
        <taxon>Metazoa</taxon>
        <taxon>Ecdysozoa</taxon>
        <taxon>Arthropoda</taxon>
        <taxon>Crustacea</taxon>
        <taxon>Multicrustacea</taxon>
        <taxon>Cirripedia</taxon>
        <taxon>Thoracica</taxon>
        <taxon>Thoracicalcarea</taxon>
        <taxon>Balanomorpha</taxon>
        <taxon>Balanoidea</taxon>
        <taxon>Balanidae</taxon>
        <taxon>Amphibalaninae</taxon>
        <taxon>Amphibalanus</taxon>
    </lineage>
</organism>
<accession>A0A6A4VQT9</accession>
<keyword evidence="1" id="KW-0812">Transmembrane</keyword>
<keyword evidence="1" id="KW-0472">Membrane</keyword>
<keyword evidence="1" id="KW-1133">Transmembrane helix</keyword>
<evidence type="ECO:0000313" key="2">
    <source>
        <dbReference type="EMBL" id="KAF0293072.1"/>
    </source>
</evidence>
<protein>
    <submittedName>
        <fullName evidence="2">Uncharacterized protein</fullName>
    </submittedName>
</protein>
<name>A0A6A4VQT9_AMPAM</name>
<dbReference type="OrthoDB" id="6617942at2759"/>
<feature type="transmembrane region" description="Helical" evidence="1">
    <location>
        <begin position="36"/>
        <end position="54"/>
    </location>
</feature>
<dbReference type="PANTHER" id="PTHR46409">
    <property type="entry name" value="HTH PSQ-TYPE DOMAIN-CONTAINING PROTEIN"/>
    <property type="match status" value="1"/>
</dbReference>
<evidence type="ECO:0000256" key="1">
    <source>
        <dbReference type="SAM" id="Phobius"/>
    </source>
</evidence>
<evidence type="ECO:0000313" key="3">
    <source>
        <dbReference type="Proteomes" id="UP000440578"/>
    </source>
</evidence>
<gene>
    <name evidence="2" type="ORF">FJT64_009039</name>
</gene>
<dbReference type="EMBL" id="VIIS01001774">
    <property type="protein sequence ID" value="KAF0293072.1"/>
    <property type="molecule type" value="Genomic_DNA"/>
</dbReference>